<organism evidence="2 3">
    <name type="scientific">Candidatus Curtissbacteria bacterium RIFCSPHIGHO2_02_FULL_42_15</name>
    <dbReference type="NCBI Taxonomy" id="1797716"/>
    <lineage>
        <taxon>Bacteria</taxon>
        <taxon>Candidatus Curtissiibacteriota</taxon>
    </lineage>
</organism>
<dbReference type="AlphaFoldDB" id="A0A1F5GJE6"/>
<sequence length="253" mass="27438">MSRPNQMVTVGAGKERYAGPSVFERFHQGSEARTRAIEAARRAELDRKVTPIADLTSGQITKRKLGIVAGVTASLVTLIAIACKGGQGQEVKATPTQPANSPAPTETIAATPTPNPEPIPSPELTQIVPKKLADAEFVPTDVNSMIKSIDDAYNPELYDTSKYIFKSSGQIKREDFDLNIVHCQSTNVDDILVGCNGIIQRMYYFHEQTGYEGPYLAAVAACNYLVGKGSYLTDQVKEFLLQAIGQTCPQADK</sequence>
<reference evidence="2 3" key="1">
    <citation type="journal article" date="2016" name="Nat. Commun.">
        <title>Thousands of microbial genomes shed light on interconnected biogeochemical processes in an aquifer system.</title>
        <authorList>
            <person name="Anantharaman K."/>
            <person name="Brown C.T."/>
            <person name="Hug L.A."/>
            <person name="Sharon I."/>
            <person name="Castelle C.J."/>
            <person name="Probst A.J."/>
            <person name="Thomas B.C."/>
            <person name="Singh A."/>
            <person name="Wilkins M.J."/>
            <person name="Karaoz U."/>
            <person name="Brodie E.L."/>
            <person name="Williams K.H."/>
            <person name="Hubbard S.S."/>
            <person name="Banfield J.F."/>
        </authorList>
    </citation>
    <scope>NUCLEOTIDE SEQUENCE [LARGE SCALE GENOMIC DNA]</scope>
</reference>
<feature type="region of interest" description="Disordered" evidence="1">
    <location>
        <begin position="90"/>
        <end position="121"/>
    </location>
</feature>
<comment type="caution">
    <text evidence="2">The sequence shown here is derived from an EMBL/GenBank/DDBJ whole genome shotgun (WGS) entry which is preliminary data.</text>
</comment>
<evidence type="ECO:0000313" key="3">
    <source>
        <dbReference type="Proteomes" id="UP000177124"/>
    </source>
</evidence>
<accession>A0A1F5GJE6</accession>
<evidence type="ECO:0000256" key="1">
    <source>
        <dbReference type="SAM" id="MobiDB-lite"/>
    </source>
</evidence>
<dbReference type="EMBL" id="MFBF01000007">
    <property type="protein sequence ID" value="OGD92001.1"/>
    <property type="molecule type" value="Genomic_DNA"/>
</dbReference>
<name>A0A1F5GJE6_9BACT</name>
<evidence type="ECO:0000313" key="2">
    <source>
        <dbReference type="EMBL" id="OGD92001.1"/>
    </source>
</evidence>
<gene>
    <name evidence="2" type="ORF">A3D07_03780</name>
</gene>
<proteinExistence type="predicted"/>
<protein>
    <submittedName>
        <fullName evidence="2">Uncharacterized protein</fullName>
    </submittedName>
</protein>
<dbReference type="STRING" id="1797716.A3D07_03780"/>
<feature type="compositionally biased region" description="Low complexity" evidence="1">
    <location>
        <begin position="102"/>
        <end position="112"/>
    </location>
</feature>
<dbReference type="Proteomes" id="UP000177124">
    <property type="component" value="Unassembled WGS sequence"/>
</dbReference>